<feature type="signal peptide" evidence="1">
    <location>
        <begin position="1"/>
        <end position="19"/>
    </location>
</feature>
<reference evidence="2" key="1">
    <citation type="submission" date="2016-01" db="EMBL/GenBank/DDBJ databases">
        <title>Genome sequencing of Roseivirga ehrenbergii KMM 6017.</title>
        <authorList>
            <person name="Selvaratnam C."/>
            <person name="Thevarajoo S."/>
            <person name="Goh K.M."/>
            <person name="Ee R."/>
            <person name="Chan K.-G."/>
            <person name="Chong C.S."/>
        </authorList>
    </citation>
    <scope>NUCLEOTIDE SEQUENCE [LARGE SCALE GENOMIC DNA]</scope>
    <source>
        <strain evidence="2">KMM 6017</strain>
    </source>
</reference>
<accession>A0A150WYN6</accession>
<comment type="caution">
    <text evidence="2">The sequence shown here is derived from an EMBL/GenBank/DDBJ whole genome shotgun (WGS) entry which is preliminary data.</text>
</comment>
<keyword evidence="3" id="KW-1185">Reference proteome</keyword>
<keyword evidence="1" id="KW-0732">Signal</keyword>
<proteinExistence type="predicted"/>
<evidence type="ECO:0000313" key="2">
    <source>
        <dbReference type="EMBL" id="KYG71599.1"/>
    </source>
</evidence>
<sequence length="186" mass="20766">MKNKLSLLILLTTVSVSKAQDISGTLSVEDYKTIQIINNQHSKTMSLGDIEYQPVNGSWSQLTASLGVTTPTCTTNEAGNNCYVEQSGLKIYYSNRLGDYMMGSLAITNTNFTFRIKGQQIKVGDDISKLSLVHTDAYNKRQTVPEGQSFEHQILLVLEYTDLGISFFYDSRTNKITEILVFQSLV</sequence>
<evidence type="ECO:0008006" key="4">
    <source>
        <dbReference type="Google" id="ProtNLM"/>
    </source>
</evidence>
<organism evidence="2 3">
    <name type="scientific">Roseivirga ehrenbergii (strain DSM 102268 / JCM 13514 / KCTC 12282 / NCIMB 14502 / KMM 6017)</name>
    <dbReference type="NCBI Taxonomy" id="279360"/>
    <lineage>
        <taxon>Bacteria</taxon>
        <taxon>Pseudomonadati</taxon>
        <taxon>Bacteroidota</taxon>
        <taxon>Cytophagia</taxon>
        <taxon>Cytophagales</taxon>
        <taxon>Roseivirgaceae</taxon>
        <taxon>Roseivirga</taxon>
    </lineage>
</organism>
<evidence type="ECO:0000256" key="1">
    <source>
        <dbReference type="SAM" id="SignalP"/>
    </source>
</evidence>
<evidence type="ECO:0000313" key="3">
    <source>
        <dbReference type="Proteomes" id="UP000075583"/>
    </source>
</evidence>
<feature type="chain" id="PRO_5007573728" description="DUF306 domain-containing protein" evidence="1">
    <location>
        <begin position="20"/>
        <end position="186"/>
    </location>
</feature>
<name>A0A150WYN6_ROSEK</name>
<dbReference type="EMBL" id="LQZQ01000050">
    <property type="protein sequence ID" value="KYG71599.1"/>
    <property type="molecule type" value="Genomic_DNA"/>
</dbReference>
<dbReference type="STRING" id="279360.MB14_09780"/>
<gene>
    <name evidence="2" type="ORF">MB14_09780</name>
</gene>
<dbReference type="Proteomes" id="UP000075583">
    <property type="component" value="Unassembled WGS sequence"/>
</dbReference>
<dbReference type="RefSeq" id="WP_062593504.1">
    <property type="nucleotide sequence ID" value="NZ_LQZQ01000050.1"/>
</dbReference>
<dbReference type="AlphaFoldDB" id="A0A150WYN6"/>
<protein>
    <recommendedName>
        <fullName evidence="4">DUF306 domain-containing protein</fullName>
    </recommendedName>
</protein>